<dbReference type="Proteomes" id="UP000564836">
    <property type="component" value="Chromosome"/>
</dbReference>
<proteinExistence type="predicted"/>
<dbReference type="Pfam" id="PF11185">
    <property type="entry name" value="DUF2971"/>
    <property type="match status" value="1"/>
</dbReference>
<organism evidence="1">
    <name type="scientific">Bradyrhizobium barranii subsp. barranii</name>
    <dbReference type="NCBI Taxonomy" id="2823807"/>
    <lineage>
        <taxon>Bacteria</taxon>
        <taxon>Pseudomonadati</taxon>
        <taxon>Pseudomonadota</taxon>
        <taxon>Alphaproteobacteria</taxon>
        <taxon>Hyphomicrobiales</taxon>
        <taxon>Nitrobacteraceae</taxon>
        <taxon>Bradyrhizobium</taxon>
        <taxon>Bradyrhizobium barranii</taxon>
    </lineage>
</organism>
<evidence type="ECO:0000313" key="2">
    <source>
        <dbReference type="EMBL" id="UGX93095.1"/>
    </source>
</evidence>
<dbReference type="AlphaFoldDB" id="A0A7Z0QAJ2"/>
<reference evidence="2 3" key="1">
    <citation type="journal article" date="2017" name="Syst. Appl. Microbiol.">
        <title>Soybeans inoculated with root zone soils of Canadian native legumes harbour diverse and novel Bradyrhizobium spp. that possess agricultural potential.</title>
        <authorList>
            <person name="Bromfield E.S.P."/>
            <person name="Cloutier S."/>
            <person name="Tambong J.T."/>
            <person name="Tran Thi T.V."/>
        </authorList>
    </citation>
    <scope>NUCLEOTIDE SEQUENCE [LARGE SCALE GENOMIC DNA]</scope>
    <source>
        <strain evidence="2 3">323S2</strain>
    </source>
</reference>
<name>A0A7Z0QAJ2_9BRAD</name>
<dbReference type="EMBL" id="JACBFH010000001">
    <property type="protein sequence ID" value="NYY90895.1"/>
    <property type="molecule type" value="Genomic_DNA"/>
</dbReference>
<sequence length="290" mass="33680">MAYLEYPPTQTLYQYCSIAGFRGIITSKALWCTNLESANDPRELKLGFQHFMDALNYIRNEEYKGRAGVFLEKLAAEVCDSHERSQAFCACFSVARDALPMWAQYGDQCQGMAIGFRPSAITSMPGRIQMARYLNSETEEDFRHLVRDIIAGFDPEHNPDDLIYWITAITSARTAITALKHHTWEYEREIRFVFVQVRADPEPWIPISQYPDETPVFWEAPLRRFRETESVDYKIFPYGQWRQGVCNPTRAIERVIIGPRSSMSIEEVTAELQENGFERFQVVRSECEIR</sequence>
<reference evidence="2 3" key="3">
    <citation type="journal article" date="2022" name="Int. J. Syst. Evol. Microbiol.">
        <title>Strains of Bradyrhizobium barranii sp. nov. associated with legumes native to Canada are symbionts of soybeans and belong to different subspecies (subsp. barranii subsp. nov. and subsp. apii subsp. nov.) and symbiovars (sv. glycinearum and sv. septentrionale).</title>
        <authorList>
            <person name="Bromfield E.S.P."/>
            <person name="Cloutier S."/>
            <person name="Wasai-Hara S."/>
            <person name="Minamisawa K."/>
        </authorList>
    </citation>
    <scope>NUCLEOTIDE SEQUENCE [LARGE SCALE GENOMIC DNA]</scope>
    <source>
        <strain evidence="2 3">323S2</strain>
    </source>
</reference>
<accession>A0A7Z0QAJ2</accession>
<protein>
    <submittedName>
        <fullName evidence="1">DUF2971 domain-containing protein</fullName>
    </submittedName>
</protein>
<gene>
    <name evidence="2" type="ORF">G6321_00047040</name>
    <name evidence="1" type="ORF">G6321_21350</name>
</gene>
<dbReference type="RefSeq" id="WP_166348180.1">
    <property type="nucleotide sequence ID" value="NZ_CP088280.1"/>
</dbReference>
<evidence type="ECO:0000313" key="3">
    <source>
        <dbReference type="Proteomes" id="UP000564836"/>
    </source>
</evidence>
<dbReference type="EMBL" id="CP088280">
    <property type="protein sequence ID" value="UGX93095.1"/>
    <property type="molecule type" value="Genomic_DNA"/>
</dbReference>
<evidence type="ECO:0000313" key="1">
    <source>
        <dbReference type="EMBL" id="NYY90895.1"/>
    </source>
</evidence>
<reference evidence="1" key="2">
    <citation type="submission" date="2020-06" db="EMBL/GenBank/DDBJ databases">
        <title>Whole Genome Sequence of Bradyrhizobium sp. Strain 323S2.</title>
        <authorList>
            <person name="Bromfield E.S.P."/>
        </authorList>
    </citation>
    <scope>NUCLEOTIDE SEQUENCE [LARGE SCALE GENOMIC DNA]</scope>
    <source>
        <strain evidence="1">323S2</strain>
    </source>
</reference>
<dbReference type="InterPro" id="IPR021352">
    <property type="entry name" value="DUF2971"/>
</dbReference>